<proteinExistence type="predicted"/>
<sequence length="114" mass="12830">MWFTIVTAFVCIWFGSFFVLSYLHAQEELKRLAGQLDLTRLQLKRLVEHVVKVEVEGLVGNENDPASKLSKVVNLLALAELHDISLTAEELIHLMALVEEFDKLHGAGETVDEV</sequence>
<comment type="caution">
    <text evidence="1">The sequence shown here is derived from an EMBL/GenBank/DDBJ whole genome shotgun (WGS) entry which is preliminary data.</text>
</comment>
<evidence type="ECO:0000313" key="1">
    <source>
        <dbReference type="EMBL" id="PIY63391.1"/>
    </source>
</evidence>
<accession>A0A2M7QC75</accession>
<dbReference type="Proteomes" id="UP000230973">
    <property type="component" value="Unassembled WGS sequence"/>
</dbReference>
<organism evidence="1 2">
    <name type="scientific">Candidatus Uhrbacteria bacterium CG_4_10_14_0_8_um_filter_58_22</name>
    <dbReference type="NCBI Taxonomy" id="1975029"/>
    <lineage>
        <taxon>Bacteria</taxon>
        <taxon>Candidatus Uhriibacteriota</taxon>
    </lineage>
</organism>
<dbReference type="AlphaFoldDB" id="A0A2M7QC75"/>
<name>A0A2M7QC75_9BACT</name>
<evidence type="ECO:0000313" key="2">
    <source>
        <dbReference type="Proteomes" id="UP000230973"/>
    </source>
</evidence>
<reference evidence="2" key="1">
    <citation type="submission" date="2017-09" db="EMBL/GenBank/DDBJ databases">
        <title>Depth-based differentiation of microbial function through sediment-hosted aquifers and enrichment of novel symbionts in the deep terrestrial subsurface.</title>
        <authorList>
            <person name="Probst A.J."/>
            <person name="Ladd B."/>
            <person name="Jarett J.K."/>
            <person name="Geller-Mcgrath D.E."/>
            <person name="Sieber C.M.K."/>
            <person name="Emerson J.B."/>
            <person name="Anantharaman K."/>
            <person name="Thomas B.C."/>
            <person name="Malmstrom R."/>
            <person name="Stieglmeier M."/>
            <person name="Klingl A."/>
            <person name="Woyke T."/>
            <person name="Ryan C.M."/>
            <person name="Banfield J.F."/>
        </authorList>
    </citation>
    <scope>NUCLEOTIDE SEQUENCE [LARGE SCALE GENOMIC DNA]</scope>
</reference>
<gene>
    <name evidence="1" type="ORF">COY93_00105</name>
</gene>
<dbReference type="EMBL" id="PFLC01000002">
    <property type="protein sequence ID" value="PIY63391.1"/>
    <property type="molecule type" value="Genomic_DNA"/>
</dbReference>
<protein>
    <submittedName>
        <fullName evidence="1">Uncharacterized protein</fullName>
    </submittedName>
</protein>